<dbReference type="InterPro" id="IPR009053">
    <property type="entry name" value="Prefoldin"/>
</dbReference>
<protein>
    <recommendedName>
        <fullName evidence="5">Prefoldin subunit 1</fullName>
    </recommendedName>
</protein>
<comment type="caution">
    <text evidence="3">The sequence shown here is derived from an EMBL/GenBank/DDBJ whole genome shotgun (WGS) entry which is preliminary data.</text>
</comment>
<dbReference type="GO" id="GO:0051082">
    <property type="term" value="F:unfolded protein binding"/>
    <property type="evidence" value="ECO:0007669"/>
    <property type="project" value="InterPro"/>
</dbReference>
<dbReference type="AlphaFoldDB" id="A0AAD5UCT0"/>
<dbReference type="Pfam" id="PF01920">
    <property type="entry name" value="Prefoldin_2"/>
    <property type="match status" value="1"/>
</dbReference>
<accession>A0AAD5UCT0</accession>
<dbReference type="PANTHER" id="PTHR20903:SF0">
    <property type="entry name" value="PREFOLDIN SUBUNIT 1"/>
    <property type="match status" value="1"/>
</dbReference>
<dbReference type="Gene3D" id="1.10.287.370">
    <property type="match status" value="1"/>
</dbReference>
<dbReference type="GO" id="GO:0016272">
    <property type="term" value="C:prefoldin complex"/>
    <property type="evidence" value="ECO:0007669"/>
    <property type="project" value="InterPro"/>
</dbReference>
<dbReference type="SUPFAM" id="SSF46579">
    <property type="entry name" value="Prefoldin"/>
    <property type="match status" value="1"/>
</dbReference>
<evidence type="ECO:0000256" key="1">
    <source>
        <dbReference type="ARBA" id="ARBA00008045"/>
    </source>
</evidence>
<evidence type="ECO:0000313" key="4">
    <source>
        <dbReference type="Proteomes" id="UP001210925"/>
    </source>
</evidence>
<dbReference type="Proteomes" id="UP001210925">
    <property type="component" value="Unassembled WGS sequence"/>
</dbReference>
<proteinExistence type="inferred from homology"/>
<keyword evidence="4" id="KW-1185">Reference proteome</keyword>
<name>A0AAD5UCT0_9FUNG</name>
<evidence type="ECO:0008006" key="5">
    <source>
        <dbReference type="Google" id="ProtNLM"/>
    </source>
</evidence>
<organism evidence="3 4">
    <name type="scientific">Boothiomyces macroporosus</name>
    <dbReference type="NCBI Taxonomy" id="261099"/>
    <lineage>
        <taxon>Eukaryota</taxon>
        <taxon>Fungi</taxon>
        <taxon>Fungi incertae sedis</taxon>
        <taxon>Chytridiomycota</taxon>
        <taxon>Chytridiomycota incertae sedis</taxon>
        <taxon>Chytridiomycetes</taxon>
        <taxon>Rhizophydiales</taxon>
        <taxon>Terramycetaceae</taxon>
        <taxon>Boothiomyces</taxon>
    </lineage>
</organism>
<sequence length="195" mass="22704">MKELVKKEKLNRSEFQLVYKTKQDLKKTIPFFVLMLVLPESLPFLLLSGSRMIPSVCISTEDLEKRNVKIDLKRKELVMAKLFEQYYQEYSAKIQQSRTQLMQIRASLQSRSREQKLTQLTLTELSSSRSDVYKTVGKMFIKEDYDLVLGDLKGKVDLYTRDVLAMEKMALKTDGELKDYERNLESLIKKVSASA</sequence>
<dbReference type="GO" id="GO:0044183">
    <property type="term" value="F:protein folding chaperone"/>
    <property type="evidence" value="ECO:0007669"/>
    <property type="project" value="TreeGrafter"/>
</dbReference>
<evidence type="ECO:0000256" key="2">
    <source>
        <dbReference type="ARBA" id="ARBA00023186"/>
    </source>
</evidence>
<dbReference type="GO" id="GO:0005737">
    <property type="term" value="C:cytoplasm"/>
    <property type="evidence" value="ECO:0007669"/>
    <property type="project" value="TreeGrafter"/>
</dbReference>
<evidence type="ECO:0000313" key="3">
    <source>
        <dbReference type="EMBL" id="KAJ3251116.1"/>
    </source>
</evidence>
<dbReference type="InterPro" id="IPR002777">
    <property type="entry name" value="PFD_beta-like"/>
</dbReference>
<gene>
    <name evidence="3" type="ORF">HK103_002872</name>
</gene>
<comment type="similarity">
    <text evidence="1">Belongs to the prefoldin subunit beta family.</text>
</comment>
<keyword evidence="2" id="KW-0143">Chaperone</keyword>
<reference evidence="3" key="1">
    <citation type="submission" date="2020-05" db="EMBL/GenBank/DDBJ databases">
        <title>Phylogenomic resolution of chytrid fungi.</title>
        <authorList>
            <person name="Stajich J.E."/>
            <person name="Amses K."/>
            <person name="Simmons R."/>
            <person name="Seto K."/>
            <person name="Myers J."/>
            <person name="Bonds A."/>
            <person name="Quandt C.A."/>
            <person name="Barry K."/>
            <person name="Liu P."/>
            <person name="Grigoriev I."/>
            <person name="Longcore J.E."/>
            <person name="James T.Y."/>
        </authorList>
    </citation>
    <scope>NUCLEOTIDE SEQUENCE</scope>
    <source>
        <strain evidence="3">PLAUS21</strain>
    </source>
</reference>
<dbReference type="EMBL" id="JADGKB010000200">
    <property type="protein sequence ID" value="KAJ3251116.1"/>
    <property type="molecule type" value="Genomic_DNA"/>
</dbReference>
<dbReference type="PANTHER" id="PTHR20903">
    <property type="entry name" value="PREFOLDIN SUBUNIT 1-RELATED"/>
    <property type="match status" value="1"/>
</dbReference>